<proteinExistence type="predicted"/>
<organism evidence="1 2">
    <name type="scientific">Monoglobus pectinilyticus</name>
    <dbReference type="NCBI Taxonomy" id="1981510"/>
    <lineage>
        <taxon>Bacteria</taxon>
        <taxon>Bacillati</taxon>
        <taxon>Bacillota</taxon>
        <taxon>Clostridia</taxon>
        <taxon>Monoglobales</taxon>
        <taxon>Monoglobaceae</taxon>
        <taxon>Monoglobus</taxon>
    </lineage>
</organism>
<gene>
    <name evidence="1" type="ORF">B9O19_00489</name>
</gene>
<protein>
    <submittedName>
        <fullName evidence="1">Uncharacterized protein</fullName>
    </submittedName>
</protein>
<dbReference type="Proteomes" id="UP000235589">
    <property type="component" value="Chromosome"/>
</dbReference>
<sequence length="66" mass="7812">MELKQVKQAIMQQSIVRYKNKNYVFYASRCFKNIHADRIEYDGELYDENANCVIHVQLSDVELIGK</sequence>
<name>A0A2K9P064_9FIRM</name>
<dbReference type="AlphaFoldDB" id="A0A2K9P064"/>
<evidence type="ECO:0000313" key="1">
    <source>
        <dbReference type="EMBL" id="AUO18672.1"/>
    </source>
</evidence>
<keyword evidence="2" id="KW-1185">Reference proteome</keyword>
<dbReference type="RefSeq" id="WP_102364958.1">
    <property type="nucleotide sequence ID" value="NZ_CP020991.1"/>
</dbReference>
<accession>A0A2K9P064</accession>
<dbReference type="KEGG" id="mpec:B9O19_00489"/>
<reference evidence="1 2" key="1">
    <citation type="submission" date="2017-04" db="EMBL/GenBank/DDBJ databases">
        <title>Monoglobus pectinilyticus 14 draft genome.</title>
        <authorList>
            <person name="Kim C."/>
            <person name="Rosendale D.I."/>
            <person name="Kelly W.J."/>
            <person name="Tannock G.W."/>
            <person name="Patchett M.L."/>
            <person name="Jordens J.Z."/>
        </authorList>
    </citation>
    <scope>NUCLEOTIDE SEQUENCE [LARGE SCALE GENOMIC DNA]</scope>
    <source>
        <strain evidence="1 2">14</strain>
    </source>
</reference>
<dbReference type="GeneID" id="98061913"/>
<evidence type="ECO:0000313" key="2">
    <source>
        <dbReference type="Proteomes" id="UP000235589"/>
    </source>
</evidence>
<dbReference type="EMBL" id="CP020991">
    <property type="protein sequence ID" value="AUO18672.1"/>
    <property type="molecule type" value="Genomic_DNA"/>
</dbReference>